<evidence type="ECO:0000313" key="11">
    <source>
        <dbReference type="Proteomes" id="UP001164286"/>
    </source>
</evidence>
<protein>
    <submittedName>
        <fullName evidence="10">Major facilitator superfamily domain-containing protein</fullName>
    </submittedName>
</protein>
<dbReference type="PANTHER" id="PTHR23501:SF189">
    <property type="entry name" value="DRUG TRANSPORTER, PUTATIVE (AFU_ORTHOLOGUE AFUA_4G03920)-RELATED"/>
    <property type="match status" value="1"/>
</dbReference>
<feature type="transmembrane region" description="Helical" evidence="8">
    <location>
        <begin position="279"/>
        <end position="302"/>
    </location>
</feature>
<comment type="caution">
    <text evidence="10">The sequence shown here is derived from an EMBL/GenBank/DDBJ whole genome shotgun (WGS) entry which is preliminary data.</text>
</comment>
<comment type="subcellular location">
    <subcellularLocation>
        <location evidence="1">Endomembrane system</location>
        <topology evidence="1">Multi-pass membrane protein</topology>
    </subcellularLocation>
</comment>
<feature type="transmembrane region" description="Helical" evidence="8">
    <location>
        <begin position="88"/>
        <end position="113"/>
    </location>
</feature>
<feature type="transmembrane region" description="Helical" evidence="8">
    <location>
        <begin position="125"/>
        <end position="145"/>
    </location>
</feature>
<evidence type="ECO:0000256" key="6">
    <source>
        <dbReference type="ARBA" id="ARBA00023136"/>
    </source>
</evidence>
<feature type="transmembrane region" description="Helical" evidence="8">
    <location>
        <begin position="308"/>
        <end position="330"/>
    </location>
</feature>
<evidence type="ECO:0000313" key="10">
    <source>
        <dbReference type="EMBL" id="KAI9635203.1"/>
    </source>
</evidence>
<dbReference type="SUPFAM" id="SSF103473">
    <property type="entry name" value="MFS general substrate transporter"/>
    <property type="match status" value="1"/>
</dbReference>
<dbReference type="AlphaFoldDB" id="A0AA38LU22"/>
<dbReference type="GeneID" id="77726585"/>
<evidence type="ECO:0000256" key="4">
    <source>
        <dbReference type="ARBA" id="ARBA00022692"/>
    </source>
</evidence>
<keyword evidence="5 8" id="KW-1133">Transmembrane helix</keyword>
<keyword evidence="3" id="KW-0813">Transport</keyword>
<evidence type="ECO:0000256" key="8">
    <source>
        <dbReference type="SAM" id="Phobius"/>
    </source>
</evidence>
<evidence type="ECO:0000259" key="9">
    <source>
        <dbReference type="PROSITE" id="PS50850"/>
    </source>
</evidence>
<feature type="transmembrane region" description="Helical" evidence="8">
    <location>
        <begin position="351"/>
        <end position="371"/>
    </location>
</feature>
<dbReference type="PANTHER" id="PTHR23501">
    <property type="entry name" value="MAJOR FACILITATOR SUPERFAMILY"/>
    <property type="match status" value="1"/>
</dbReference>
<dbReference type="InterPro" id="IPR036259">
    <property type="entry name" value="MFS_trans_sf"/>
</dbReference>
<evidence type="ECO:0000256" key="2">
    <source>
        <dbReference type="ARBA" id="ARBA00008335"/>
    </source>
</evidence>
<feature type="transmembrane region" description="Helical" evidence="8">
    <location>
        <begin position="214"/>
        <end position="232"/>
    </location>
</feature>
<feature type="compositionally biased region" description="Basic and acidic residues" evidence="7">
    <location>
        <begin position="591"/>
        <end position="601"/>
    </location>
</feature>
<keyword evidence="11" id="KW-1185">Reference proteome</keyword>
<dbReference type="Pfam" id="PF07690">
    <property type="entry name" value="MFS_1"/>
    <property type="match status" value="2"/>
</dbReference>
<dbReference type="CDD" id="cd17502">
    <property type="entry name" value="MFS_Azr1_MDR_like"/>
    <property type="match status" value="1"/>
</dbReference>
<proteinExistence type="inferred from homology"/>
<dbReference type="InterPro" id="IPR011701">
    <property type="entry name" value="MFS"/>
</dbReference>
<dbReference type="Gene3D" id="1.20.1720.10">
    <property type="entry name" value="Multidrug resistance protein D"/>
    <property type="match status" value="1"/>
</dbReference>
<dbReference type="PROSITE" id="PS50850">
    <property type="entry name" value="MFS"/>
    <property type="match status" value="1"/>
</dbReference>
<evidence type="ECO:0000256" key="1">
    <source>
        <dbReference type="ARBA" id="ARBA00004127"/>
    </source>
</evidence>
<feature type="transmembrane region" description="Helical" evidence="8">
    <location>
        <begin position="558"/>
        <end position="577"/>
    </location>
</feature>
<evidence type="ECO:0000256" key="3">
    <source>
        <dbReference type="ARBA" id="ARBA00022448"/>
    </source>
</evidence>
<dbReference type="InterPro" id="IPR020846">
    <property type="entry name" value="MFS_dom"/>
</dbReference>
<dbReference type="EMBL" id="JAKWFO010000005">
    <property type="protein sequence ID" value="KAI9635203.1"/>
    <property type="molecule type" value="Genomic_DNA"/>
</dbReference>
<accession>A0AA38LU22</accession>
<dbReference type="GO" id="GO:0005886">
    <property type="term" value="C:plasma membrane"/>
    <property type="evidence" value="ECO:0007669"/>
    <property type="project" value="TreeGrafter"/>
</dbReference>
<dbReference type="FunFam" id="1.20.1720.10:FF:000013">
    <property type="entry name" value="Related to multidrug resistance proteins"/>
    <property type="match status" value="1"/>
</dbReference>
<keyword evidence="4 8" id="KW-0812">Transmembrane</keyword>
<feature type="domain" description="Major facilitator superfamily (MFS) profile" evidence="9">
    <location>
        <begin position="91"/>
        <end position="581"/>
    </location>
</feature>
<dbReference type="RefSeq" id="XP_052944980.1">
    <property type="nucleotide sequence ID" value="XM_053087384.1"/>
</dbReference>
<dbReference type="PRINTS" id="PR01036">
    <property type="entry name" value="TCRTETB"/>
</dbReference>
<feature type="transmembrane region" description="Helical" evidence="8">
    <location>
        <begin position="157"/>
        <end position="178"/>
    </location>
</feature>
<feature type="compositionally biased region" description="Basic and acidic residues" evidence="7">
    <location>
        <begin position="11"/>
        <end position="59"/>
    </location>
</feature>
<feature type="transmembrane region" description="Helical" evidence="8">
    <location>
        <begin position="244"/>
        <end position="267"/>
    </location>
</feature>
<evidence type="ECO:0000256" key="5">
    <source>
        <dbReference type="ARBA" id="ARBA00022989"/>
    </source>
</evidence>
<feature type="region of interest" description="Disordered" evidence="7">
    <location>
        <begin position="591"/>
        <end position="637"/>
    </location>
</feature>
<evidence type="ECO:0000256" key="7">
    <source>
        <dbReference type="SAM" id="MobiDB-lite"/>
    </source>
</evidence>
<keyword evidence="6 8" id="KW-0472">Membrane</keyword>
<dbReference type="GO" id="GO:0012505">
    <property type="term" value="C:endomembrane system"/>
    <property type="evidence" value="ECO:0007669"/>
    <property type="project" value="UniProtKB-SubCell"/>
</dbReference>
<dbReference type="Proteomes" id="UP001164286">
    <property type="component" value="Unassembled WGS sequence"/>
</dbReference>
<reference evidence="10" key="1">
    <citation type="journal article" date="2022" name="G3 (Bethesda)">
        <title>High quality genome of the basidiomycete yeast Dioszegia hungarica PDD-24b-2 isolated from cloud water.</title>
        <authorList>
            <person name="Jarrige D."/>
            <person name="Haridas S."/>
            <person name="Bleykasten-Grosshans C."/>
            <person name="Joly M."/>
            <person name="Nadalig T."/>
            <person name="Sancelme M."/>
            <person name="Vuilleumier S."/>
            <person name="Grigoriev I.V."/>
            <person name="Amato P."/>
            <person name="Bringel F."/>
        </authorList>
    </citation>
    <scope>NUCLEOTIDE SEQUENCE</scope>
    <source>
        <strain evidence="10">PDD-24b-2</strain>
    </source>
</reference>
<dbReference type="Gene3D" id="1.20.1250.20">
    <property type="entry name" value="MFS general substrate transporter like domains"/>
    <property type="match status" value="1"/>
</dbReference>
<feature type="region of interest" description="Disordered" evidence="7">
    <location>
        <begin position="1"/>
        <end position="75"/>
    </location>
</feature>
<name>A0AA38LU22_9TREE</name>
<gene>
    <name evidence="10" type="ORF">MKK02DRAFT_27700</name>
</gene>
<comment type="similarity">
    <text evidence="2">Belongs to the major facilitator superfamily.</text>
</comment>
<feature type="transmembrane region" description="Helical" evidence="8">
    <location>
        <begin position="444"/>
        <end position="465"/>
    </location>
</feature>
<feature type="transmembrane region" description="Helical" evidence="8">
    <location>
        <begin position="486"/>
        <end position="504"/>
    </location>
</feature>
<feature type="transmembrane region" description="Helical" evidence="8">
    <location>
        <begin position="413"/>
        <end position="432"/>
    </location>
</feature>
<dbReference type="GO" id="GO:0022857">
    <property type="term" value="F:transmembrane transporter activity"/>
    <property type="evidence" value="ECO:0007669"/>
    <property type="project" value="InterPro"/>
</dbReference>
<feature type="transmembrane region" description="Helical" evidence="8">
    <location>
        <begin position="184"/>
        <end position="202"/>
    </location>
</feature>
<sequence>MLTHETGTGAERMKDTGRVAHDPHHEHEDEDASDRSDEHHAQLHEDIGEGEGSVEKTADAEAQEEGQPGRRKKLELQDQTNLLPARQVIVVFAGLSMALFCSLLDQTIVVTALPTLGQAFGRADIVSWVGTSYLLTSTAMQPLYGRLSDIFGRKGSLLSACVIFFLGSLGCSVSANMIQLICFRAIQGVGGGGILTLSMIIVSDIVTLKERGKYQGIIGMVIATANSIGPLIGGLLTEKATWRWSFWISLPLTAAAFLVILFLLPLKSVRGDTMTKLRAIDWAGSILTLAWAVLFLIGLSWAGTQYSWSSPAVLVPIILGLALLGLFLWVETHVALPVIPLYIFKSPTVSASMASTFFSGLAFFCTLYYLPTYLQIVHGASPIRSGILTLPLAATQTITAFIAGYVTSRTGDYYYSLVSGFAIWTVGIGLLTTLSTTTSEAMFVGYQIVVAIGAGQTFQTSLLAIQAAVERKDMAAATGTRNFMRMLGGTVGLAACGSIVNNLVRSDLSRAGVSESLVQRILKDPTPKGGWTGELDINIVKQSYVGGADQTAHGIRGVFYLLLPLTAISCFIVLIFVKKISLKRDDDAKRKEEGKEWLESRRNKKGKKGPVDAGVVEQGRHGDGETEAASAGLGEKIKEEVKKEERALGAAAEVMDEAAGVTPISHGGEVDRRM</sequence>
<organism evidence="10 11">
    <name type="scientific">Dioszegia hungarica</name>
    <dbReference type="NCBI Taxonomy" id="4972"/>
    <lineage>
        <taxon>Eukaryota</taxon>
        <taxon>Fungi</taxon>
        <taxon>Dikarya</taxon>
        <taxon>Basidiomycota</taxon>
        <taxon>Agaricomycotina</taxon>
        <taxon>Tremellomycetes</taxon>
        <taxon>Tremellales</taxon>
        <taxon>Bulleribasidiaceae</taxon>
        <taxon>Dioszegia</taxon>
    </lineage>
</organism>
<feature type="transmembrane region" description="Helical" evidence="8">
    <location>
        <begin position="383"/>
        <end position="406"/>
    </location>
</feature>